<evidence type="ECO:0000313" key="3">
    <source>
        <dbReference type="EMBL" id="EOB15448.1"/>
    </source>
</evidence>
<organism evidence="3 4">
    <name type="scientific">Nosema bombycis (strain CQ1 / CVCC 102059)</name>
    <name type="common">Microsporidian parasite</name>
    <name type="synonym">Pebrine of silkworm</name>
    <dbReference type="NCBI Taxonomy" id="578461"/>
    <lineage>
        <taxon>Eukaryota</taxon>
        <taxon>Fungi</taxon>
        <taxon>Fungi incertae sedis</taxon>
        <taxon>Microsporidia</taxon>
        <taxon>Nosematidae</taxon>
        <taxon>Nosema</taxon>
    </lineage>
</organism>
<dbReference type="OrthoDB" id="10407479at2759"/>
<keyword evidence="4" id="KW-1185">Reference proteome</keyword>
<reference evidence="3 4" key="1">
    <citation type="journal article" date="2013" name="BMC Genomics">
        <title>Comparative genomics of parasitic silkworm microsporidia reveal an association between genome expansion and host adaptation.</title>
        <authorList>
            <person name="Pan G."/>
            <person name="Xu J."/>
            <person name="Li T."/>
            <person name="Xia Q."/>
            <person name="Liu S.L."/>
            <person name="Zhang G."/>
            <person name="Li S."/>
            <person name="Li C."/>
            <person name="Liu H."/>
            <person name="Yang L."/>
            <person name="Liu T."/>
            <person name="Zhang X."/>
            <person name="Wu Z."/>
            <person name="Fan W."/>
            <person name="Dang X."/>
            <person name="Xiang H."/>
            <person name="Tao M."/>
            <person name="Li Y."/>
            <person name="Hu J."/>
            <person name="Li Z."/>
            <person name="Lin L."/>
            <person name="Luo J."/>
            <person name="Geng L."/>
            <person name="Wang L."/>
            <person name="Long M."/>
            <person name="Wan Y."/>
            <person name="He N."/>
            <person name="Zhang Z."/>
            <person name="Lu C."/>
            <person name="Keeling P.J."/>
            <person name="Wang J."/>
            <person name="Xiang Z."/>
            <person name="Zhou Z."/>
        </authorList>
    </citation>
    <scope>NUCLEOTIDE SEQUENCE [LARGE SCALE GENOMIC DNA]</scope>
    <source>
        <strain evidence="4">CQ1 / CVCC 102059</strain>
    </source>
</reference>
<feature type="transmembrane region" description="Helical" evidence="1">
    <location>
        <begin position="130"/>
        <end position="147"/>
    </location>
</feature>
<protein>
    <submittedName>
        <fullName evidence="3">Uncharacterized protein</fullName>
    </submittedName>
</protein>
<dbReference type="VEuPathDB" id="MicrosporidiaDB:NBO_4g0076"/>
<evidence type="ECO:0000256" key="2">
    <source>
        <dbReference type="SAM" id="SignalP"/>
    </source>
</evidence>
<keyword evidence="1" id="KW-0812">Transmembrane</keyword>
<name>R0MRD5_NOSB1</name>
<dbReference type="AlphaFoldDB" id="R0MRD5"/>
<keyword evidence="1" id="KW-0472">Membrane</keyword>
<dbReference type="Proteomes" id="UP000016927">
    <property type="component" value="Unassembled WGS sequence"/>
</dbReference>
<evidence type="ECO:0000313" key="4">
    <source>
        <dbReference type="Proteomes" id="UP000016927"/>
    </source>
</evidence>
<keyword evidence="2" id="KW-0732">Signal</keyword>
<gene>
    <name evidence="3" type="ORF">NBO_4g0076</name>
</gene>
<dbReference type="HOGENOM" id="CLU_1741094_0_0_1"/>
<feature type="chain" id="PRO_5004344155" evidence="2">
    <location>
        <begin position="22"/>
        <end position="150"/>
    </location>
</feature>
<sequence length="150" mass="17327">MKLFGFYTGLIILNFLIKVNAVDDIREVLVGFLRAAVDERSENLAKHEIPIKDVIDKNVHNALMGKNEVCIVFDRAYNLWGKYTPVHPLKECFNELTAWSIVFAIVLGIMLVVDFFAFGYGFFNIMSVSLGLYIFWILQFFFINIPSEYK</sequence>
<keyword evidence="1" id="KW-1133">Transmembrane helix</keyword>
<feature type="transmembrane region" description="Helical" evidence="1">
    <location>
        <begin position="98"/>
        <end position="123"/>
    </location>
</feature>
<dbReference type="EMBL" id="KB908912">
    <property type="protein sequence ID" value="EOB15448.1"/>
    <property type="molecule type" value="Genomic_DNA"/>
</dbReference>
<proteinExistence type="predicted"/>
<accession>R0MRD5</accession>
<evidence type="ECO:0000256" key="1">
    <source>
        <dbReference type="SAM" id="Phobius"/>
    </source>
</evidence>
<feature type="signal peptide" evidence="2">
    <location>
        <begin position="1"/>
        <end position="21"/>
    </location>
</feature>